<keyword evidence="2" id="KW-0472">Membrane</keyword>
<dbReference type="GO" id="GO:0005975">
    <property type="term" value="P:carbohydrate metabolic process"/>
    <property type="evidence" value="ECO:0007669"/>
    <property type="project" value="UniProtKB-ARBA"/>
</dbReference>
<feature type="transmembrane region" description="Helical" evidence="2">
    <location>
        <begin position="305"/>
        <end position="329"/>
    </location>
</feature>
<name>A0A2Z4JA86_9ACTN</name>
<evidence type="ECO:0000313" key="6">
    <source>
        <dbReference type="Proteomes" id="UP000249616"/>
    </source>
</evidence>
<feature type="domain" description="WxL Interacting Protein peptidoglycan binding" evidence="4">
    <location>
        <begin position="53"/>
        <end position="156"/>
    </location>
</feature>
<evidence type="ECO:0000256" key="1">
    <source>
        <dbReference type="SAM" id="MobiDB-lite"/>
    </source>
</evidence>
<keyword evidence="6" id="KW-1185">Reference proteome</keyword>
<organism evidence="5 6">
    <name type="scientific">Streptomyces cadmiisoli</name>
    <dbReference type="NCBI Taxonomy" id="2184053"/>
    <lineage>
        <taxon>Bacteria</taxon>
        <taxon>Bacillati</taxon>
        <taxon>Actinomycetota</taxon>
        <taxon>Actinomycetes</taxon>
        <taxon>Kitasatosporales</taxon>
        <taxon>Streptomycetaceae</taxon>
        <taxon>Streptomyces</taxon>
        <taxon>Streptomyces aurantiacus group</taxon>
    </lineage>
</organism>
<feature type="region of interest" description="Disordered" evidence="1">
    <location>
        <begin position="351"/>
        <end position="386"/>
    </location>
</feature>
<proteinExistence type="predicted"/>
<dbReference type="InterPro" id="IPR013783">
    <property type="entry name" value="Ig-like_fold"/>
</dbReference>
<dbReference type="Proteomes" id="UP000249616">
    <property type="component" value="Chromosome"/>
</dbReference>
<evidence type="ECO:0000256" key="3">
    <source>
        <dbReference type="SAM" id="SignalP"/>
    </source>
</evidence>
<feature type="signal peptide" evidence="3">
    <location>
        <begin position="1"/>
        <end position="40"/>
    </location>
</feature>
<reference evidence="5 6" key="1">
    <citation type="journal article" date="2019" name="Int. J. Syst. Evol. Microbiol.">
        <title>Streptomyces cadmiisoli sp. nov., a novel actinomycete isolated from cadmium-contaminated soil.</title>
        <authorList>
            <person name="Li K."/>
            <person name="Tang X."/>
            <person name="Zhao J."/>
            <person name="Guo Y."/>
            <person name="Tang Y."/>
            <person name="Gao J."/>
        </authorList>
    </citation>
    <scope>NUCLEOTIDE SEQUENCE [LARGE SCALE GENOMIC DNA]</scope>
    <source>
        <strain evidence="5 6">ZFG47</strain>
    </source>
</reference>
<keyword evidence="3" id="KW-0732">Signal</keyword>
<sequence length="386" mass="40543">MRSSTTRRTPAPVTVLTRTAALVLLAALALVGLQAGPALAADGDVTWTVRTAANDYGDDRSSYSYTVNPGGQVEDAMVVANRSKSPLRLALYAADGYTTDTGQLDLVTKDKKSVAIGAWVHADRDSVVIKPGKSAKIPFTLTVPDNTTPGDYVGGILTSLKQSDDAQGINVDRRLGIRVKLRVSGELDPKLAIEDLHVDYSGTTNPFATGDATVSYTIHNTGNALLSARQSVSVAGPFGWFRTQAGDIPAPPELLPGERWKVKVPVQGVTPVVGLTATAHLVPLLTDASGSTTSLDPVEAGAHGWAVPWILLVIALFVIGAVVATVVLARRNRKRGKQREDARVREAVAEALRQEKAHKAEAQAPAAAPASARSTAQAASPAQTTE</sequence>
<feature type="chain" id="PRO_5016402527" evidence="3">
    <location>
        <begin position="41"/>
        <end position="386"/>
    </location>
</feature>
<keyword evidence="2" id="KW-0812">Transmembrane</keyword>
<dbReference type="KEGG" id="scad:DN051_37300"/>
<feature type="compositionally biased region" description="Basic and acidic residues" evidence="1">
    <location>
        <begin position="351"/>
        <end position="361"/>
    </location>
</feature>
<dbReference type="EMBL" id="CP030073">
    <property type="protein sequence ID" value="AWW41618.1"/>
    <property type="molecule type" value="Genomic_DNA"/>
</dbReference>
<gene>
    <name evidence="5" type="ORF">DN051_37300</name>
</gene>
<evidence type="ECO:0000256" key="2">
    <source>
        <dbReference type="SAM" id="Phobius"/>
    </source>
</evidence>
<feature type="compositionally biased region" description="Low complexity" evidence="1">
    <location>
        <begin position="362"/>
        <end position="386"/>
    </location>
</feature>
<evidence type="ECO:0000313" key="5">
    <source>
        <dbReference type="EMBL" id="AWW41618.1"/>
    </source>
</evidence>
<dbReference type="Gene3D" id="2.60.40.10">
    <property type="entry name" value="Immunoglobulins"/>
    <property type="match status" value="1"/>
</dbReference>
<dbReference type="InterPro" id="IPR010317">
    <property type="entry name" value="WxLIP_PGBD"/>
</dbReference>
<dbReference type="AlphaFoldDB" id="A0A2Z4JA86"/>
<evidence type="ECO:0000259" key="4">
    <source>
        <dbReference type="Pfam" id="PF06030"/>
    </source>
</evidence>
<keyword evidence="2" id="KW-1133">Transmembrane helix</keyword>
<dbReference type="RefSeq" id="WP_112441194.1">
    <property type="nucleotide sequence ID" value="NZ_CP030073.1"/>
</dbReference>
<dbReference type="Pfam" id="PF06030">
    <property type="entry name" value="WxLIP_PGBD"/>
    <property type="match status" value="1"/>
</dbReference>
<accession>A0A2Z4JA86</accession>
<protein>
    <submittedName>
        <fullName evidence="5">DUF916 domain-containing protein</fullName>
    </submittedName>
</protein>